<keyword evidence="2" id="KW-1185">Reference proteome</keyword>
<reference evidence="1" key="1">
    <citation type="journal article" date="2021" name="New Phytol.">
        <title>Evolutionary innovations through gain and loss of genes in the ectomycorrhizal Boletales.</title>
        <authorList>
            <person name="Wu G."/>
            <person name="Miyauchi S."/>
            <person name="Morin E."/>
            <person name="Kuo A."/>
            <person name="Drula E."/>
            <person name="Varga T."/>
            <person name="Kohler A."/>
            <person name="Feng B."/>
            <person name="Cao Y."/>
            <person name="Lipzen A."/>
            <person name="Daum C."/>
            <person name="Hundley H."/>
            <person name="Pangilinan J."/>
            <person name="Johnson J."/>
            <person name="Barry K."/>
            <person name="LaButti K."/>
            <person name="Ng V."/>
            <person name="Ahrendt S."/>
            <person name="Min B."/>
            <person name="Choi I.G."/>
            <person name="Park H."/>
            <person name="Plett J.M."/>
            <person name="Magnuson J."/>
            <person name="Spatafora J.W."/>
            <person name="Nagy L.G."/>
            <person name="Henrissat B."/>
            <person name="Grigoriev I.V."/>
            <person name="Yang Z.L."/>
            <person name="Xu J."/>
            <person name="Martin F.M."/>
        </authorList>
    </citation>
    <scope>NUCLEOTIDE SEQUENCE</scope>
    <source>
        <strain evidence="1">ATCC 28755</strain>
    </source>
</reference>
<comment type="caution">
    <text evidence="1">The sequence shown here is derived from an EMBL/GenBank/DDBJ whole genome shotgun (WGS) entry which is preliminary data.</text>
</comment>
<proteinExistence type="predicted"/>
<dbReference type="Proteomes" id="UP000790377">
    <property type="component" value="Unassembled WGS sequence"/>
</dbReference>
<gene>
    <name evidence="1" type="ORF">BJ138DRAFT_1156201</name>
</gene>
<name>A0ACB8A7L2_9AGAM</name>
<feature type="non-terminal residue" evidence="1">
    <location>
        <position position="1"/>
    </location>
</feature>
<evidence type="ECO:0000313" key="2">
    <source>
        <dbReference type="Proteomes" id="UP000790377"/>
    </source>
</evidence>
<evidence type="ECO:0000313" key="1">
    <source>
        <dbReference type="EMBL" id="KAH7909063.1"/>
    </source>
</evidence>
<dbReference type="EMBL" id="MU267781">
    <property type="protein sequence ID" value="KAH7909063.1"/>
    <property type="molecule type" value="Genomic_DNA"/>
</dbReference>
<protein>
    <submittedName>
        <fullName evidence="1">AhpC/TSA antioxidant enzyme-domain-containing protein</fullName>
    </submittedName>
</protein>
<accession>A0ACB8A7L2</accession>
<organism evidence="1 2">
    <name type="scientific">Hygrophoropsis aurantiaca</name>
    <dbReference type="NCBI Taxonomy" id="72124"/>
    <lineage>
        <taxon>Eukaryota</taxon>
        <taxon>Fungi</taxon>
        <taxon>Dikarya</taxon>
        <taxon>Basidiomycota</taxon>
        <taxon>Agaricomycotina</taxon>
        <taxon>Agaricomycetes</taxon>
        <taxon>Agaricomycetidae</taxon>
        <taxon>Boletales</taxon>
        <taxon>Coniophorineae</taxon>
        <taxon>Hygrophoropsidaceae</taxon>
        <taxon>Hygrophoropsis</taxon>
    </lineage>
</organism>
<sequence>VVVGCGDWQAIRHYKEVTSFPYGINADPTRKLYHALGLTIENLAGTPAGQERRSYLRKGDVANALASTWRALKNPSLMGKQGNISQLGGEFVFKSNECSFASRMQHTQDHTEVDDLMRTAGVTVYAVEHNSSLADTS</sequence>